<gene>
    <name evidence="5" type="ORF">NEOLI_000095</name>
</gene>
<dbReference type="PROSITE" id="PS00583">
    <property type="entry name" value="PFKB_KINASES_1"/>
    <property type="match status" value="1"/>
</dbReference>
<dbReference type="EMBL" id="LXFE01000157">
    <property type="protein sequence ID" value="OLL26643.1"/>
    <property type="molecule type" value="Genomic_DNA"/>
</dbReference>
<evidence type="ECO:0000259" key="4">
    <source>
        <dbReference type="Pfam" id="PF00294"/>
    </source>
</evidence>
<dbReference type="InterPro" id="IPR002139">
    <property type="entry name" value="Ribo/fructo_kinase"/>
</dbReference>
<dbReference type="SUPFAM" id="SSF53613">
    <property type="entry name" value="Ribokinase-like"/>
    <property type="match status" value="1"/>
</dbReference>
<sequence length="109" mass="11455">MSSKSIVVLGSLNQDLVLRLDRVPQPGETLAGKDISYGNGGKGCNQAVSCARMGGNVAFIGRIGDDTYGKVIMEDLKKENMDVSSIRVSAKTATGVAFILVCYAINALT</sequence>
<name>A0A1U7LVP4_NEOID</name>
<keyword evidence="3 5" id="KW-0418">Kinase</keyword>
<dbReference type="PANTHER" id="PTHR10584:SF166">
    <property type="entry name" value="RIBOKINASE"/>
    <property type="match status" value="1"/>
</dbReference>
<dbReference type="OrthoDB" id="415590at2759"/>
<dbReference type="GO" id="GO:0016301">
    <property type="term" value="F:kinase activity"/>
    <property type="evidence" value="ECO:0007669"/>
    <property type="project" value="UniProtKB-KW"/>
</dbReference>
<organism evidence="5 6">
    <name type="scientific">Neolecta irregularis (strain DAH-3)</name>
    <dbReference type="NCBI Taxonomy" id="1198029"/>
    <lineage>
        <taxon>Eukaryota</taxon>
        <taxon>Fungi</taxon>
        <taxon>Dikarya</taxon>
        <taxon>Ascomycota</taxon>
        <taxon>Taphrinomycotina</taxon>
        <taxon>Neolectales</taxon>
        <taxon>Neolectaceae</taxon>
        <taxon>Neolecta</taxon>
    </lineage>
</organism>
<dbReference type="InterPro" id="IPR029056">
    <property type="entry name" value="Ribokinase-like"/>
</dbReference>
<keyword evidence="2" id="KW-0808">Transferase</keyword>
<dbReference type="PRINTS" id="PR00990">
    <property type="entry name" value="RIBOKINASE"/>
</dbReference>
<dbReference type="InterPro" id="IPR002173">
    <property type="entry name" value="Carboh/pur_kinase_PfkB_CS"/>
</dbReference>
<dbReference type="Gene3D" id="3.40.1190.20">
    <property type="match status" value="1"/>
</dbReference>
<dbReference type="InterPro" id="IPR011611">
    <property type="entry name" value="PfkB_dom"/>
</dbReference>
<evidence type="ECO:0000313" key="6">
    <source>
        <dbReference type="Proteomes" id="UP000186594"/>
    </source>
</evidence>
<reference evidence="5 6" key="1">
    <citation type="submission" date="2016-04" db="EMBL/GenBank/DDBJ databases">
        <title>Evolutionary innovation and constraint leading to complex multicellularity in the Ascomycota.</title>
        <authorList>
            <person name="Cisse O."/>
            <person name="Nguyen A."/>
            <person name="Hewitt D.A."/>
            <person name="Jedd G."/>
            <person name="Stajich J.E."/>
        </authorList>
    </citation>
    <scope>NUCLEOTIDE SEQUENCE [LARGE SCALE GENOMIC DNA]</scope>
    <source>
        <strain evidence="5 6">DAH-3</strain>
    </source>
</reference>
<dbReference type="Proteomes" id="UP000186594">
    <property type="component" value="Unassembled WGS sequence"/>
</dbReference>
<dbReference type="Pfam" id="PF00294">
    <property type="entry name" value="PfkB"/>
    <property type="match status" value="1"/>
</dbReference>
<evidence type="ECO:0000256" key="1">
    <source>
        <dbReference type="ARBA" id="ARBA00010688"/>
    </source>
</evidence>
<evidence type="ECO:0000313" key="5">
    <source>
        <dbReference type="EMBL" id="OLL26643.1"/>
    </source>
</evidence>
<dbReference type="GO" id="GO:0006796">
    <property type="term" value="P:phosphate-containing compound metabolic process"/>
    <property type="evidence" value="ECO:0007669"/>
    <property type="project" value="UniProtKB-ARBA"/>
</dbReference>
<evidence type="ECO:0000256" key="2">
    <source>
        <dbReference type="ARBA" id="ARBA00022679"/>
    </source>
</evidence>
<protein>
    <submittedName>
        <fullName evidence="5">Ribokinase</fullName>
    </submittedName>
</protein>
<evidence type="ECO:0000256" key="3">
    <source>
        <dbReference type="ARBA" id="ARBA00022777"/>
    </source>
</evidence>
<keyword evidence="6" id="KW-1185">Reference proteome</keyword>
<accession>A0A1U7LVP4</accession>
<comment type="similarity">
    <text evidence="1">Belongs to the carbohydrate kinase PfkB family.</text>
</comment>
<feature type="domain" description="Carbohydrate kinase PfkB" evidence="4">
    <location>
        <begin position="4"/>
        <end position="101"/>
    </location>
</feature>
<comment type="caution">
    <text evidence="5">The sequence shown here is derived from an EMBL/GenBank/DDBJ whole genome shotgun (WGS) entry which is preliminary data.</text>
</comment>
<proteinExistence type="inferred from homology"/>
<dbReference type="PANTHER" id="PTHR10584">
    <property type="entry name" value="SUGAR KINASE"/>
    <property type="match status" value="1"/>
</dbReference>
<dbReference type="STRING" id="1198029.A0A1U7LVP4"/>
<dbReference type="AlphaFoldDB" id="A0A1U7LVP4"/>